<evidence type="ECO:0000313" key="1">
    <source>
        <dbReference type="EMBL" id="PTM61899.1"/>
    </source>
</evidence>
<comment type="caution">
    <text evidence="1">The sequence shown here is derived from an EMBL/GenBank/DDBJ whole genome shotgun (WGS) entry which is preliminary data.</text>
</comment>
<dbReference type="InterPro" id="IPR056209">
    <property type="entry name" value="SU10_adaptor"/>
</dbReference>
<gene>
    <name evidence="1" type="ORF">C8P69_101571</name>
</gene>
<dbReference type="RefSeq" id="WP_108174334.1">
    <property type="nucleotide sequence ID" value="NZ_PZZL01000001.1"/>
</dbReference>
<sequence>MLSGVQILTRAGVLLQDEDHTRWPLPELVEWVNEAVDAILLAKPSAKSMTIAIPMVEGTLQKVPTSGSPTPLRLIGVTRNVTVSGQTRIGGRAIRPVIRSLLDTSEPDWHDPKRVPFRKEVRQFIFDEENPLEFYVYPGNTGTGVIEGVVSYRPPLLTPSAAPDDVASYGGDVGLDQIYSGAVVDYVVYRAQQKDDFAANQGRAAIHYQNFATAIGLKIQVEAATSPNRDRKR</sequence>
<organism evidence="1 2">
    <name type="scientific">Phreatobacter oligotrophus</name>
    <dbReference type="NCBI Taxonomy" id="1122261"/>
    <lineage>
        <taxon>Bacteria</taxon>
        <taxon>Pseudomonadati</taxon>
        <taxon>Pseudomonadota</taxon>
        <taxon>Alphaproteobacteria</taxon>
        <taxon>Hyphomicrobiales</taxon>
        <taxon>Phreatobacteraceae</taxon>
        <taxon>Phreatobacter</taxon>
    </lineage>
</organism>
<reference evidence="1 2" key="1">
    <citation type="submission" date="2018-04" db="EMBL/GenBank/DDBJ databases">
        <title>Genomic Encyclopedia of Archaeal and Bacterial Type Strains, Phase II (KMG-II): from individual species to whole genera.</title>
        <authorList>
            <person name="Goeker M."/>
        </authorList>
    </citation>
    <scope>NUCLEOTIDE SEQUENCE [LARGE SCALE GENOMIC DNA]</scope>
    <source>
        <strain evidence="1 2">DSM 25521</strain>
    </source>
</reference>
<keyword evidence="2" id="KW-1185">Reference proteome</keyword>
<protein>
    <submittedName>
        <fullName evidence="1">Uncharacterized protein</fullName>
    </submittedName>
</protein>
<accession>A0A2T4ZIU5</accession>
<proteinExistence type="predicted"/>
<evidence type="ECO:0000313" key="2">
    <source>
        <dbReference type="Proteomes" id="UP000241808"/>
    </source>
</evidence>
<dbReference type="EMBL" id="PZZL01000001">
    <property type="protein sequence ID" value="PTM61899.1"/>
    <property type="molecule type" value="Genomic_DNA"/>
</dbReference>
<dbReference type="OrthoDB" id="9132369at2"/>
<dbReference type="AlphaFoldDB" id="A0A2T4ZIU5"/>
<dbReference type="Proteomes" id="UP000241808">
    <property type="component" value="Unassembled WGS sequence"/>
</dbReference>
<name>A0A2T4ZIU5_9HYPH</name>
<dbReference type="Pfam" id="PF24175">
    <property type="entry name" value="SU10_adaptor"/>
    <property type="match status" value="1"/>
</dbReference>